<gene>
    <name evidence="3" type="ORF">VOLCADRAFT_87104</name>
</gene>
<keyword evidence="1" id="KW-0812">Transmembrane</keyword>
<evidence type="ECO:0000256" key="1">
    <source>
        <dbReference type="SAM" id="Phobius"/>
    </source>
</evidence>
<dbReference type="RefSeq" id="XP_002946781.1">
    <property type="nucleotide sequence ID" value="XM_002946735.1"/>
</dbReference>
<keyword evidence="4" id="KW-1185">Reference proteome</keyword>
<feature type="transmembrane region" description="Helical" evidence="1">
    <location>
        <begin position="263"/>
        <end position="291"/>
    </location>
</feature>
<dbReference type="AlphaFoldDB" id="D8TK65"/>
<evidence type="ECO:0000256" key="2">
    <source>
        <dbReference type="SAM" id="SignalP"/>
    </source>
</evidence>
<dbReference type="EMBL" id="GL378325">
    <property type="protein sequence ID" value="EFJ52007.1"/>
    <property type="molecule type" value="Genomic_DNA"/>
</dbReference>
<protein>
    <recommendedName>
        <fullName evidence="5">Pherophorin domain-containing protein</fullName>
    </recommendedName>
</protein>
<dbReference type="KEGG" id="vcn:VOLCADRAFT_87104"/>
<keyword evidence="1" id="KW-0472">Membrane</keyword>
<sequence>MSRLAPMSLLTSPLLLLLLLLLAAADGAAASLPCQSTIMRFVNGTMLDTAMVQVPLISPNGDGLNFSVLAIGWDIAIMVPTGLDFVRAEFRWFLESEFNDRFAITGGCTIPDWNMMVENQETYTTRFNMDSHSISYFELSTGLWYKLYNALPSCVPVPLYLFAPAPAGMEVDHIWLSVVVQLDPSRDLQALGETLYNTVMAIEGICPPNISTGSWITTGTAYRDARATVTAQAAVDGTKANGTAALLAIKNQQQDTAGSHRRFSLVIIAASAVSGVVVLMILVVFVLVVLYRRRHLRKEQQQQQTV</sequence>
<dbReference type="InParanoid" id="D8TK65"/>
<name>D8TK65_VOLCA</name>
<organism evidence="4">
    <name type="scientific">Volvox carteri f. nagariensis</name>
    <dbReference type="NCBI Taxonomy" id="3068"/>
    <lineage>
        <taxon>Eukaryota</taxon>
        <taxon>Viridiplantae</taxon>
        <taxon>Chlorophyta</taxon>
        <taxon>core chlorophytes</taxon>
        <taxon>Chlorophyceae</taxon>
        <taxon>CS clade</taxon>
        <taxon>Chlamydomonadales</taxon>
        <taxon>Volvocaceae</taxon>
        <taxon>Volvox</taxon>
    </lineage>
</organism>
<feature type="chain" id="PRO_5003123649" description="Pherophorin domain-containing protein" evidence="2">
    <location>
        <begin position="31"/>
        <end position="306"/>
    </location>
</feature>
<keyword evidence="2" id="KW-0732">Signal</keyword>
<dbReference type="GeneID" id="9618193"/>
<keyword evidence="1" id="KW-1133">Transmembrane helix</keyword>
<reference evidence="3 4" key="1">
    <citation type="journal article" date="2010" name="Science">
        <title>Genomic analysis of organismal complexity in the multicellular green alga Volvox carteri.</title>
        <authorList>
            <person name="Prochnik S.E."/>
            <person name="Umen J."/>
            <person name="Nedelcu A.M."/>
            <person name="Hallmann A."/>
            <person name="Miller S.M."/>
            <person name="Nishii I."/>
            <person name="Ferris P."/>
            <person name="Kuo A."/>
            <person name="Mitros T."/>
            <person name="Fritz-Laylin L.K."/>
            <person name="Hellsten U."/>
            <person name="Chapman J."/>
            <person name="Simakov O."/>
            <person name="Rensing S.A."/>
            <person name="Terry A."/>
            <person name="Pangilinan J."/>
            <person name="Kapitonov V."/>
            <person name="Jurka J."/>
            <person name="Salamov A."/>
            <person name="Shapiro H."/>
            <person name="Schmutz J."/>
            <person name="Grimwood J."/>
            <person name="Lindquist E."/>
            <person name="Lucas S."/>
            <person name="Grigoriev I.V."/>
            <person name="Schmitt R."/>
            <person name="Kirk D."/>
            <person name="Rokhsar D.S."/>
        </authorList>
    </citation>
    <scope>NUCLEOTIDE SEQUENCE [LARGE SCALE GENOMIC DNA]</scope>
    <source>
        <strain evidence="4">f. Nagariensis / Eve</strain>
    </source>
</reference>
<proteinExistence type="predicted"/>
<dbReference type="Proteomes" id="UP000001058">
    <property type="component" value="Unassembled WGS sequence"/>
</dbReference>
<evidence type="ECO:0000313" key="4">
    <source>
        <dbReference type="Proteomes" id="UP000001058"/>
    </source>
</evidence>
<evidence type="ECO:0000313" key="3">
    <source>
        <dbReference type="EMBL" id="EFJ52007.1"/>
    </source>
</evidence>
<evidence type="ECO:0008006" key="5">
    <source>
        <dbReference type="Google" id="ProtNLM"/>
    </source>
</evidence>
<accession>D8TK65</accession>
<feature type="signal peptide" evidence="2">
    <location>
        <begin position="1"/>
        <end position="30"/>
    </location>
</feature>